<sequence length="73" mass="8563">MWYKKSMKLMRMLRRVTWEDTAIISDNMTGLKRYRNDDNNETGGQPPTAPLAHQMSLLNTTAEYNRLKQQKAC</sequence>
<accession>A0A2Z6NEP3</accession>
<dbReference type="OrthoDB" id="2019494at2759"/>
<dbReference type="AlphaFoldDB" id="A0A2Z6NEP3"/>
<dbReference type="EMBL" id="DF973957">
    <property type="protein sequence ID" value="GAU43108.1"/>
    <property type="molecule type" value="Genomic_DNA"/>
</dbReference>
<feature type="region of interest" description="Disordered" evidence="1">
    <location>
        <begin position="32"/>
        <end position="51"/>
    </location>
</feature>
<organism evidence="2 3">
    <name type="scientific">Trifolium subterraneum</name>
    <name type="common">Subterranean clover</name>
    <dbReference type="NCBI Taxonomy" id="3900"/>
    <lineage>
        <taxon>Eukaryota</taxon>
        <taxon>Viridiplantae</taxon>
        <taxon>Streptophyta</taxon>
        <taxon>Embryophyta</taxon>
        <taxon>Tracheophyta</taxon>
        <taxon>Spermatophyta</taxon>
        <taxon>Magnoliopsida</taxon>
        <taxon>eudicotyledons</taxon>
        <taxon>Gunneridae</taxon>
        <taxon>Pentapetalae</taxon>
        <taxon>rosids</taxon>
        <taxon>fabids</taxon>
        <taxon>Fabales</taxon>
        <taxon>Fabaceae</taxon>
        <taxon>Papilionoideae</taxon>
        <taxon>50 kb inversion clade</taxon>
        <taxon>NPAAA clade</taxon>
        <taxon>Hologalegina</taxon>
        <taxon>IRL clade</taxon>
        <taxon>Trifolieae</taxon>
        <taxon>Trifolium</taxon>
    </lineage>
</organism>
<evidence type="ECO:0000256" key="1">
    <source>
        <dbReference type="SAM" id="MobiDB-lite"/>
    </source>
</evidence>
<keyword evidence="3" id="KW-1185">Reference proteome</keyword>
<evidence type="ECO:0000313" key="3">
    <source>
        <dbReference type="Proteomes" id="UP000242715"/>
    </source>
</evidence>
<protein>
    <submittedName>
        <fullName evidence="2">Uncharacterized protein</fullName>
    </submittedName>
</protein>
<proteinExistence type="predicted"/>
<name>A0A2Z6NEP3_TRISU</name>
<evidence type="ECO:0000313" key="2">
    <source>
        <dbReference type="EMBL" id="GAU43108.1"/>
    </source>
</evidence>
<dbReference type="Proteomes" id="UP000242715">
    <property type="component" value="Unassembled WGS sequence"/>
</dbReference>
<gene>
    <name evidence="2" type="ORF">TSUD_373030</name>
</gene>
<reference evidence="3" key="1">
    <citation type="journal article" date="2017" name="Front. Plant Sci.">
        <title>Climate Clever Clovers: New Paradigm to Reduce the Environmental Footprint of Ruminants by Breeding Low Methanogenic Forages Utilizing Haplotype Variation.</title>
        <authorList>
            <person name="Kaur P."/>
            <person name="Appels R."/>
            <person name="Bayer P.E."/>
            <person name="Keeble-Gagnere G."/>
            <person name="Wang J."/>
            <person name="Hirakawa H."/>
            <person name="Shirasawa K."/>
            <person name="Vercoe P."/>
            <person name="Stefanova K."/>
            <person name="Durmic Z."/>
            <person name="Nichols P."/>
            <person name="Revell C."/>
            <person name="Isobe S.N."/>
            <person name="Edwards D."/>
            <person name="Erskine W."/>
        </authorList>
    </citation>
    <scope>NUCLEOTIDE SEQUENCE [LARGE SCALE GENOMIC DNA]</scope>
    <source>
        <strain evidence="3">cv. Daliak</strain>
    </source>
</reference>